<dbReference type="GO" id="GO:0000774">
    <property type="term" value="F:adenyl-nucleotide exchange factor activity"/>
    <property type="evidence" value="ECO:0007669"/>
    <property type="project" value="TreeGrafter"/>
</dbReference>
<sequence length="169" mass="19604">MNVTVTFQKQKRIFEVAGEETVLDLKKRIEDWTGVPMAGQKLIVNGFALKDDTAKVSSLGLKEPCKILLVGNVPENEVRIAMKPMEELEKSVLEYPKYCENEELSEDKKNFEFLRIQEELMRIILKLDSLQLNSDLDRAMRKESIVKIQKLLSNLDKYKHPRTQEPSHE</sequence>
<dbReference type="InterPro" id="IPR003103">
    <property type="entry name" value="BAG_domain"/>
</dbReference>
<dbReference type="SUPFAM" id="SSF63491">
    <property type="entry name" value="BAG domain"/>
    <property type="match status" value="1"/>
</dbReference>
<dbReference type="Gene3D" id="3.10.20.90">
    <property type="entry name" value="Phosphatidylinositol 3-kinase Catalytic Subunit, Chain A, domain 1"/>
    <property type="match status" value="1"/>
</dbReference>
<reference evidence="4 5" key="1">
    <citation type="journal article" date="2013" name="Curr. Biol.">
        <title>Shared signatures of parasitism and phylogenomics unite Cryptomycota and microsporidia.</title>
        <authorList>
            <person name="James T.Y."/>
            <person name="Pelin A."/>
            <person name="Bonen L."/>
            <person name="Ahrendt S."/>
            <person name="Sain D."/>
            <person name="Corradi N."/>
            <person name="Stajich J.E."/>
        </authorList>
    </citation>
    <scope>NUCLEOTIDE SEQUENCE [LARGE SCALE GENOMIC DNA]</scope>
    <source>
        <strain evidence="4 5">CSF55</strain>
    </source>
</reference>
<dbReference type="EMBL" id="KE561154">
    <property type="protein sequence ID" value="EPZ32459.1"/>
    <property type="molecule type" value="Genomic_DNA"/>
</dbReference>
<proteinExistence type="predicted"/>
<dbReference type="InterPro" id="IPR000626">
    <property type="entry name" value="Ubiquitin-like_dom"/>
</dbReference>
<dbReference type="GO" id="GO:0005829">
    <property type="term" value="C:cytosol"/>
    <property type="evidence" value="ECO:0007669"/>
    <property type="project" value="TreeGrafter"/>
</dbReference>
<dbReference type="SMART" id="SM00213">
    <property type="entry name" value="UBQ"/>
    <property type="match status" value="1"/>
</dbReference>
<dbReference type="Proteomes" id="UP000030755">
    <property type="component" value="Unassembled WGS sequence"/>
</dbReference>
<name>A0A075AV76_ROZAC</name>
<dbReference type="PROSITE" id="PS51035">
    <property type="entry name" value="BAG"/>
    <property type="match status" value="1"/>
</dbReference>
<dbReference type="InterPro" id="IPR039773">
    <property type="entry name" value="BAG_chaperone_regulator"/>
</dbReference>
<keyword evidence="1" id="KW-0143">Chaperone</keyword>
<dbReference type="HOGENOM" id="CLU_055378_1_0_1"/>
<dbReference type="SUPFAM" id="SSF54236">
    <property type="entry name" value="Ubiquitin-like"/>
    <property type="match status" value="1"/>
</dbReference>
<dbReference type="GO" id="GO:0050821">
    <property type="term" value="P:protein stabilization"/>
    <property type="evidence" value="ECO:0007669"/>
    <property type="project" value="TreeGrafter"/>
</dbReference>
<evidence type="ECO:0000313" key="4">
    <source>
        <dbReference type="EMBL" id="EPZ32459.1"/>
    </source>
</evidence>
<protein>
    <submittedName>
        <fullName evidence="4">Ubiquitin conserved site domain-containing protein</fullName>
    </submittedName>
</protein>
<feature type="domain" description="BAG" evidence="3">
    <location>
        <begin position="85"/>
        <end position="159"/>
    </location>
</feature>
<dbReference type="PROSITE" id="PS50053">
    <property type="entry name" value="UBIQUITIN_2"/>
    <property type="match status" value="1"/>
</dbReference>
<dbReference type="STRING" id="988480.A0A075AV76"/>
<evidence type="ECO:0000259" key="2">
    <source>
        <dbReference type="PROSITE" id="PS50053"/>
    </source>
</evidence>
<dbReference type="InterPro" id="IPR029071">
    <property type="entry name" value="Ubiquitin-like_domsf"/>
</dbReference>
<dbReference type="GO" id="GO:0005634">
    <property type="term" value="C:nucleus"/>
    <property type="evidence" value="ECO:0007669"/>
    <property type="project" value="TreeGrafter"/>
</dbReference>
<gene>
    <name evidence="4" type="ORF">O9G_001361</name>
</gene>
<dbReference type="Pfam" id="PF00240">
    <property type="entry name" value="ubiquitin"/>
    <property type="match status" value="1"/>
</dbReference>
<organism evidence="4 5">
    <name type="scientific">Rozella allomycis (strain CSF55)</name>
    <dbReference type="NCBI Taxonomy" id="988480"/>
    <lineage>
        <taxon>Eukaryota</taxon>
        <taxon>Fungi</taxon>
        <taxon>Fungi incertae sedis</taxon>
        <taxon>Cryptomycota</taxon>
        <taxon>Cryptomycota incertae sedis</taxon>
        <taxon>Rozella</taxon>
    </lineage>
</organism>
<dbReference type="OrthoDB" id="417450at2759"/>
<evidence type="ECO:0000256" key="1">
    <source>
        <dbReference type="ARBA" id="ARBA00023186"/>
    </source>
</evidence>
<dbReference type="Gene3D" id="1.20.58.120">
    <property type="entry name" value="BAG domain"/>
    <property type="match status" value="1"/>
</dbReference>
<dbReference type="InterPro" id="IPR019954">
    <property type="entry name" value="Ubiquitin_CS"/>
</dbReference>
<dbReference type="InterPro" id="IPR036533">
    <property type="entry name" value="BAG_dom_sf"/>
</dbReference>
<evidence type="ECO:0000259" key="3">
    <source>
        <dbReference type="PROSITE" id="PS51035"/>
    </source>
</evidence>
<dbReference type="PANTHER" id="PTHR12329:SF16">
    <property type="entry name" value="BAG FAMILY MOLECULAR CHAPERONE REGULATOR 1"/>
    <property type="match status" value="1"/>
</dbReference>
<evidence type="ECO:0000313" key="5">
    <source>
        <dbReference type="Proteomes" id="UP000030755"/>
    </source>
</evidence>
<dbReference type="GO" id="GO:0051087">
    <property type="term" value="F:protein-folding chaperone binding"/>
    <property type="evidence" value="ECO:0007669"/>
    <property type="project" value="InterPro"/>
</dbReference>
<feature type="domain" description="Ubiquitin-like" evidence="2">
    <location>
        <begin position="1"/>
        <end position="70"/>
    </location>
</feature>
<dbReference type="PANTHER" id="PTHR12329">
    <property type="entry name" value="BCL2-ASSOCIATED ATHANOGENE"/>
    <property type="match status" value="1"/>
</dbReference>
<dbReference type="AlphaFoldDB" id="A0A075AV76"/>
<accession>A0A075AV76</accession>
<keyword evidence="5" id="KW-1185">Reference proteome</keyword>
<dbReference type="PROSITE" id="PS00299">
    <property type="entry name" value="UBIQUITIN_1"/>
    <property type="match status" value="1"/>
</dbReference>
<dbReference type="Pfam" id="PF02179">
    <property type="entry name" value="BAG"/>
    <property type="match status" value="1"/>
</dbReference>
<dbReference type="GO" id="GO:0016020">
    <property type="term" value="C:membrane"/>
    <property type="evidence" value="ECO:0007669"/>
    <property type="project" value="TreeGrafter"/>
</dbReference>